<dbReference type="SFLD" id="SFLDS00029">
    <property type="entry name" value="Radical_SAM"/>
    <property type="match status" value="1"/>
</dbReference>
<dbReference type="EMBL" id="JAHBCL010000024">
    <property type="protein sequence ID" value="MBS7527737.1"/>
    <property type="molecule type" value="Genomic_DNA"/>
</dbReference>
<comment type="caution">
    <text evidence="6">The sequence shown here is derived from an EMBL/GenBank/DDBJ whole genome shotgun (WGS) entry which is preliminary data.</text>
</comment>
<dbReference type="InterPro" id="IPR023995">
    <property type="entry name" value="HemZ"/>
</dbReference>
<dbReference type="PROSITE" id="PS51918">
    <property type="entry name" value="RADICAL_SAM"/>
    <property type="match status" value="1"/>
</dbReference>
<organism evidence="6 7">
    <name type="scientific">Fusibacter paucivorans</name>
    <dbReference type="NCBI Taxonomy" id="76009"/>
    <lineage>
        <taxon>Bacteria</taxon>
        <taxon>Bacillati</taxon>
        <taxon>Bacillota</taxon>
        <taxon>Clostridia</taxon>
        <taxon>Eubacteriales</taxon>
        <taxon>Eubacteriales Family XII. Incertae Sedis</taxon>
        <taxon>Fusibacter</taxon>
    </lineage>
</organism>
<dbReference type="Pfam" id="PF04055">
    <property type="entry name" value="Radical_SAM"/>
    <property type="match status" value="1"/>
</dbReference>
<evidence type="ECO:0000313" key="7">
    <source>
        <dbReference type="Proteomes" id="UP000746471"/>
    </source>
</evidence>
<keyword evidence="2" id="KW-0479">Metal-binding</keyword>
<feature type="domain" description="Radical SAM core" evidence="5">
    <location>
        <begin position="162"/>
        <end position="397"/>
    </location>
</feature>
<dbReference type="InterPro" id="IPR058240">
    <property type="entry name" value="rSAM_sf"/>
</dbReference>
<evidence type="ECO:0000259" key="5">
    <source>
        <dbReference type="PROSITE" id="PS51918"/>
    </source>
</evidence>
<sequence length="494" mass="55877">MLVYVERNELYYDLENLIAIFIQKSQLSFLTDEHAFEEAVLRGEACLKLQQTPELFTAVYYKDGTAVDDVKITLSGEGSMTPEVKRSIKKRFYQLLESHYTPKSKWGILVGIRPVKIVHELLDRGLAPEAIRKQLSEDYLIQNEKIDLMMAIAARERPHLFPVDSDKLSLYICIPFCPTRCLYCSFPSNDVRKKGALMTPYVTKLIEEIRETAKYAANIGKTVDCIYIGGGTPTSLNAEQLTQLLKAVSEAFDLTSVLEFTVEAGRPDTVDLEKLRIMKKYGVDRVCVNPQTMNDSTLVKIGRMHKASAITDMMQQVRQVGFKVVNMDLIMGLPDETVADAEKTVEALLAMAPENVTLHTLAVKRASRLNEHLETIALAHDDDVSNMMATADRMLRRTGLTPYYMYRQKKMIGHLENVGYAANGCESLYNMRIMEERHTIIALGAGAVSKICHPSENRFERVANFKGVEDYLNRFDEILLKKASAFSELTMQIK</sequence>
<dbReference type="SFLD" id="SFLDF00310">
    <property type="entry name" value="oxygen-independent_coproporphy"/>
    <property type="match status" value="1"/>
</dbReference>
<evidence type="ECO:0000313" key="6">
    <source>
        <dbReference type="EMBL" id="MBS7527737.1"/>
    </source>
</evidence>
<keyword evidence="7" id="KW-1185">Reference proteome</keyword>
<dbReference type="PANTHER" id="PTHR13932:SF1">
    <property type="entry name" value="OXYGEN-INDEPENDENT COPROPORPHYRINOGEN-III OXIDASE-LIKE PROTEIN HEMZ"/>
    <property type="match status" value="1"/>
</dbReference>
<dbReference type="CDD" id="cd01335">
    <property type="entry name" value="Radical_SAM"/>
    <property type="match status" value="1"/>
</dbReference>
<evidence type="ECO:0000256" key="2">
    <source>
        <dbReference type="ARBA" id="ARBA00022723"/>
    </source>
</evidence>
<dbReference type="Proteomes" id="UP000746471">
    <property type="component" value="Unassembled WGS sequence"/>
</dbReference>
<dbReference type="InterPro" id="IPR034505">
    <property type="entry name" value="Coproporphyrinogen-III_oxidase"/>
</dbReference>
<name>A0ABS5PS91_9FIRM</name>
<dbReference type="InterPro" id="IPR007197">
    <property type="entry name" value="rSAM"/>
</dbReference>
<dbReference type="SMART" id="SM00729">
    <property type="entry name" value="Elp3"/>
    <property type="match status" value="1"/>
</dbReference>
<dbReference type="SUPFAM" id="SSF102114">
    <property type="entry name" value="Radical SAM enzymes"/>
    <property type="match status" value="1"/>
</dbReference>
<dbReference type="SFLD" id="SFLDG01065">
    <property type="entry name" value="anaerobic_coproporphyrinogen-I"/>
    <property type="match status" value="1"/>
</dbReference>
<evidence type="ECO:0000256" key="3">
    <source>
        <dbReference type="ARBA" id="ARBA00023004"/>
    </source>
</evidence>
<keyword evidence="6" id="KW-0560">Oxidoreductase</keyword>
<evidence type="ECO:0000256" key="1">
    <source>
        <dbReference type="ARBA" id="ARBA00022691"/>
    </source>
</evidence>
<reference evidence="6 7" key="1">
    <citation type="submission" date="2021-05" db="EMBL/GenBank/DDBJ databases">
        <title>Fusibacter ferrireducens sp. nov., an anaerobic, sulfur- and Fe-reducing bacterium isolated from the mangrove sediment.</title>
        <authorList>
            <person name="Qiu D."/>
        </authorList>
    </citation>
    <scope>NUCLEOTIDE SEQUENCE [LARGE SCALE GENOMIC DNA]</scope>
    <source>
        <strain evidence="6 7">DSM 12116</strain>
    </source>
</reference>
<dbReference type="GO" id="GO:0051989">
    <property type="term" value="F:coproporphyrinogen dehydrogenase activity"/>
    <property type="evidence" value="ECO:0007669"/>
    <property type="project" value="UniProtKB-EC"/>
</dbReference>
<dbReference type="EC" id="1.3.98.3" evidence="6"/>
<dbReference type="InterPro" id="IPR013785">
    <property type="entry name" value="Aldolase_TIM"/>
</dbReference>
<gene>
    <name evidence="6" type="primary">hemZ</name>
    <name evidence="6" type="ORF">KHM83_13720</name>
</gene>
<evidence type="ECO:0000256" key="4">
    <source>
        <dbReference type="ARBA" id="ARBA00023014"/>
    </source>
</evidence>
<dbReference type="Gene3D" id="3.20.20.70">
    <property type="entry name" value="Aldolase class I"/>
    <property type="match status" value="1"/>
</dbReference>
<dbReference type="RefSeq" id="WP_213237596.1">
    <property type="nucleotide sequence ID" value="NZ_JAHBCL010000024.1"/>
</dbReference>
<proteinExistence type="predicted"/>
<keyword evidence="3" id="KW-0408">Iron</keyword>
<protein>
    <submittedName>
        <fullName evidence="6">Coproporphyrinogen dehydrogenase HemZ</fullName>
        <ecNumber evidence="6">1.3.98.3</ecNumber>
    </submittedName>
</protein>
<dbReference type="NCBIfam" id="TIGR03994">
    <property type="entry name" value="rSAM_HemZ"/>
    <property type="match status" value="1"/>
</dbReference>
<keyword evidence="4" id="KW-0411">Iron-sulfur</keyword>
<keyword evidence="1" id="KW-0949">S-adenosyl-L-methionine</keyword>
<dbReference type="InterPro" id="IPR006638">
    <property type="entry name" value="Elp3/MiaA/NifB-like_rSAM"/>
</dbReference>
<dbReference type="SFLD" id="SFLDG01082">
    <property type="entry name" value="B12-binding_domain_containing"/>
    <property type="match status" value="1"/>
</dbReference>
<accession>A0ABS5PS91</accession>
<dbReference type="PANTHER" id="PTHR13932">
    <property type="entry name" value="COPROPORPHYRINIGEN III OXIDASE"/>
    <property type="match status" value="1"/>
</dbReference>